<feature type="domain" description="ABM" evidence="1">
    <location>
        <begin position="3"/>
        <end position="68"/>
    </location>
</feature>
<dbReference type="GO" id="GO:0004497">
    <property type="term" value="F:monooxygenase activity"/>
    <property type="evidence" value="ECO:0007669"/>
    <property type="project" value="UniProtKB-KW"/>
</dbReference>
<keyword evidence="2" id="KW-0503">Monooxygenase</keyword>
<evidence type="ECO:0000259" key="1">
    <source>
        <dbReference type="Pfam" id="PF03992"/>
    </source>
</evidence>
<comment type="caution">
    <text evidence="2">The sequence shown here is derived from an EMBL/GenBank/DDBJ whole genome shotgun (WGS) entry which is preliminary data.</text>
</comment>
<organism evidence="2 3">
    <name type="scientific">Kaistia defluvii</name>
    <dbReference type="NCBI Taxonomy" id="410841"/>
    <lineage>
        <taxon>Bacteria</taxon>
        <taxon>Pseudomonadati</taxon>
        <taxon>Pseudomonadota</taxon>
        <taxon>Alphaproteobacteria</taxon>
        <taxon>Hyphomicrobiales</taxon>
        <taxon>Kaistiaceae</taxon>
        <taxon>Kaistia</taxon>
    </lineage>
</organism>
<keyword evidence="3" id="KW-1185">Reference proteome</keyword>
<dbReference type="Pfam" id="PF03992">
    <property type="entry name" value="ABM"/>
    <property type="match status" value="1"/>
</dbReference>
<gene>
    <name evidence="2" type="ORF">ABIE08_000005</name>
</gene>
<evidence type="ECO:0000313" key="3">
    <source>
        <dbReference type="Proteomes" id="UP001549321"/>
    </source>
</evidence>
<protein>
    <submittedName>
        <fullName evidence="2">Quinol monooxygenase YgiN</fullName>
    </submittedName>
</protein>
<proteinExistence type="predicted"/>
<name>A0ABV2QSU6_9HYPH</name>
<keyword evidence="2" id="KW-0560">Oxidoreductase</keyword>
<accession>A0ABV2QSU6</accession>
<sequence length="95" mass="10363">MAIARIGEFRALAGQEDALAHFLASITPLILGSEGALSCQLFRDRDDAARFLMIEHWETPEAHQASVKNIPPDLLQQARGLFAAAPVGSYFDPID</sequence>
<dbReference type="Gene3D" id="3.30.70.100">
    <property type="match status" value="1"/>
</dbReference>
<evidence type="ECO:0000313" key="2">
    <source>
        <dbReference type="EMBL" id="MET4632092.1"/>
    </source>
</evidence>
<dbReference type="InterPro" id="IPR011008">
    <property type="entry name" value="Dimeric_a/b-barrel"/>
</dbReference>
<dbReference type="Proteomes" id="UP001549321">
    <property type="component" value="Unassembled WGS sequence"/>
</dbReference>
<reference evidence="2 3" key="1">
    <citation type="submission" date="2024-06" db="EMBL/GenBank/DDBJ databases">
        <title>Sorghum-associated microbial communities from plants grown in Nebraska, USA.</title>
        <authorList>
            <person name="Schachtman D."/>
        </authorList>
    </citation>
    <scope>NUCLEOTIDE SEQUENCE [LARGE SCALE GENOMIC DNA]</scope>
    <source>
        <strain evidence="2 3">3207</strain>
    </source>
</reference>
<dbReference type="InterPro" id="IPR007138">
    <property type="entry name" value="ABM_dom"/>
</dbReference>
<dbReference type="SUPFAM" id="SSF54909">
    <property type="entry name" value="Dimeric alpha+beta barrel"/>
    <property type="match status" value="1"/>
</dbReference>
<dbReference type="RefSeq" id="WP_354547805.1">
    <property type="nucleotide sequence ID" value="NZ_JBEPSM010000001.1"/>
</dbReference>
<dbReference type="EMBL" id="JBEPSM010000001">
    <property type="protein sequence ID" value="MET4632092.1"/>
    <property type="molecule type" value="Genomic_DNA"/>
</dbReference>